<dbReference type="SMART" id="SM00451">
    <property type="entry name" value="ZnF_U1"/>
    <property type="match status" value="1"/>
</dbReference>
<evidence type="ECO:0000256" key="2">
    <source>
        <dbReference type="ARBA" id="ARBA00022771"/>
    </source>
</evidence>
<dbReference type="InterPro" id="IPR000571">
    <property type="entry name" value="Znf_CCCH"/>
</dbReference>
<keyword evidence="2 4" id="KW-0863">Zinc-finger</keyword>
<evidence type="ECO:0000313" key="7">
    <source>
        <dbReference type="EMBL" id="CAG8456045.1"/>
    </source>
</evidence>
<keyword evidence="1 4" id="KW-0479">Metal-binding</keyword>
<dbReference type="Gene3D" id="6.10.250.3220">
    <property type="match status" value="1"/>
</dbReference>
<dbReference type="Gene3D" id="3.30.160.60">
    <property type="entry name" value="Classic Zinc Finger"/>
    <property type="match status" value="1"/>
</dbReference>
<dbReference type="GO" id="GO:0003676">
    <property type="term" value="F:nucleic acid binding"/>
    <property type="evidence" value="ECO:0007669"/>
    <property type="project" value="InterPro"/>
</dbReference>
<sequence>MVKKYYCDYCDRSFPDNAGARKKHLDGAQHQLAVKLHYDLFRNPVELLLENAKRPACRKFQDTGYCQFGLSCRYSHVISGIDFSQVDPTIYLSQNLHLLNEQQKTLFLRFVGGTGGGGSSQNSQVQYSQTQRQQQPFAVRNQQSQLPITRYKLPPGLPKDLPPSLRLPPLLGYDFSRAAQWG</sequence>
<keyword evidence="8" id="KW-1185">Reference proteome</keyword>
<dbReference type="PROSITE" id="PS50103">
    <property type="entry name" value="ZF_C3H1"/>
    <property type="match status" value="1"/>
</dbReference>
<dbReference type="SMART" id="SM00356">
    <property type="entry name" value="ZnF_C3H1"/>
    <property type="match status" value="1"/>
</dbReference>
<dbReference type="PANTHER" id="PTHR16465:SF0">
    <property type="entry name" value="ZINC FINGER MATRIN-TYPE PROTEIN 5"/>
    <property type="match status" value="1"/>
</dbReference>
<evidence type="ECO:0000256" key="4">
    <source>
        <dbReference type="PROSITE-ProRule" id="PRU00723"/>
    </source>
</evidence>
<protein>
    <submittedName>
        <fullName evidence="7">7777_t:CDS:1</fullName>
    </submittedName>
</protein>
<evidence type="ECO:0000259" key="6">
    <source>
        <dbReference type="PROSITE" id="PS50103"/>
    </source>
</evidence>
<dbReference type="Pfam" id="PF00642">
    <property type="entry name" value="zf-CCCH"/>
    <property type="match status" value="1"/>
</dbReference>
<dbReference type="SUPFAM" id="SSF90229">
    <property type="entry name" value="CCCH zinc finger"/>
    <property type="match status" value="1"/>
</dbReference>
<feature type="zinc finger region" description="C3H1-type" evidence="4">
    <location>
        <begin position="51"/>
        <end position="79"/>
    </location>
</feature>
<dbReference type="InterPro" id="IPR013085">
    <property type="entry name" value="U1-CZ_Znf_C2H2"/>
</dbReference>
<comment type="caution">
    <text evidence="7">The sequence shown here is derived from an EMBL/GenBank/DDBJ whole genome shotgun (WGS) entry which is preliminary data.</text>
</comment>
<dbReference type="AlphaFoldDB" id="A0A9N8VQ59"/>
<evidence type="ECO:0000256" key="1">
    <source>
        <dbReference type="ARBA" id="ARBA00022723"/>
    </source>
</evidence>
<feature type="domain" description="C3H1-type" evidence="6">
    <location>
        <begin position="51"/>
        <end position="79"/>
    </location>
</feature>
<dbReference type="Pfam" id="PF06220">
    <property type="entry name" value="zf-U1"/>
    <property type="match status" value="1"/>
</dbReference>
<dbReference type="OrthoDB" id="2417221at2759"/>
<evidence type="ECO:0000256" key="3">
    <source>
        <dbReference type="ARBA" id="ARBA00022833"/>
    </source>
</evidence>
<dbReference type="PANTHER" id="PTHR16465">
    <property type="entry name" value="NUCLEASE-RELATED"/>
    <property type="match status" value="1"/>
</dbReference>
<accession>A0A9N8VQ59</accession>
<gene>
    <name evidence="7" type="ORF">ALEPTO_LOCUS1285</name>
</gene>
<dbReference type="GO" id="GO:0008270">
    <property type="term" value="F:zinc ion binding"/>
    <property type="evidence" value="ECO:0007669"/>
    <property type="project" value="UniProtKB-KW"/>
</dbReference>
<dbReference type="InterPro" id="IPR003604">
    <property type="entry name" value="Matrin/U1-like-C_Znf_C2H2"/>
</dbReference>
<dbReference type="Proteomes" id="UP000789508">
    <property type="component" value="Unassembled WGS sequence"/>
</dbReference>
<organism evidence="7 8">
    <name type="scientific">Ambispora leptoticha</name>
    <dbReference type="NCBI Taxonomy" id="144679"/>
    <lineage>
        <taxon>Eukaryota</taxon>
        <taxon>Fungi</taxon>
        <taxon>Fungi incertae sedis</taxon>
        <taxon>Mucoromycota</taxon>
        <taxon>Glomeromycotina</taxon>
        <taxon>Glomeromycetes</taxon>
        <taxon>Archaeosporales</taxon>
        <taxon>Ambisporaceae</taxon>
        <taxon>Ambispora</taxon>
    </lineage>
</organism>
<evidence type="ECO:0000313" key="8">
    <source>
        <dbReference type="Proteomes" id="UP000789508"/>
    </source>
</evidence>
<dbReference type="EMBL" id="CAJVPS010000130">
    <property type="protein sequence ID" value="CAG8456045.1"/>
    <property type="molecule type" value="Genomic_DNA"/>
</dbReference>
<dbReference type="GO" id="GO:0005689">
    <property type="term" value="C:U12-type spliceosomal complex"/>
    <property type="evidence" value="ECO:0007669"/>
    <property type="project" value="TreeGrafter"/>
</dbReference>
<keyword evidence="3 4" id="KW-0862">Zinc</keyword>
<feature type="compositionally biased region" description="Low complexity" evidence="5">
    <location>
        <begin position="120"/>
        <end position="135"/>
    </location>
</feature>
<dbReference type="SUPFAM" id="SSF57667">
    <property type="entry name" value="beta-beta-alpha zinc fingers"/>
    <property type="match status" value="1"/>
</dbReference>
<name>A0A9N8VQ59_9GLOM</name>
<proteinExistence type="predicted"/>
<feature type="region of interest" description="Disordered" evidence="5">
    <location>
        <begin position="119"/>
        <end position="141"/>
    </location>
</feature>
<dbReference type="InterPro" id="IPR036855">
    <property type="entry name" value="Znf_CCCH_sf"/>
</dbReference>
<reference evidence="7" key="1">
    <citation type="submission" date="2021-06" db="EMBL/GenBank/DDBJ databases">
        <authorList>
            <person name="Kallberg Y."/>
            <person name="Tangrot J."/>
            <person name="Rosling A."/>
        </authorList>
    </citation>
    <scope>NUCLEOTIDE SEQUENCE</scope>
    <source>
        <strain evidence="7">FL130A</strain>
    </source>
</reference>
<evidence type="ECO:0000256" key="5">
    <source>
        <dbReference type="SAM" id="MobiDB-lite"/>
    </source>
</evidence>
<dbReference type="InterPro" id="IPR036236">
    <property type="entry name" value="Znf_C2H2_sf"/>
</dbReference>